<dbReference type="Proteomes" id="UP000318297">
    <property type="component" value="Unassembled WGS sequence"/>
</dbReference>
<comment type="similarity">
    <text evidence="1">Belongs to the UPF0098 family.</text>
</comment>
<comment type="caution">
    <text evidence="3">The sequence shown here is derived from an EMBL/GenBank/DDBJ whole genome shotgun (WGS) entry which is preliminary data.</text>
</comment>
<dbReference type="AlphaFoldDB" id="A0A561EAT0"/>
<dbReference type="EMBL" id="VIVQ01000001">
    <property type="protein sequence ID" value="TWE12725.1"/>
    <property type="molecule type" value="Genomic_DNA"/>
</dbReference>
<evidence type="ECO:0000256" key="1">
    <source>
        <dbReference type="ARBA" id="ARBA00007120"/>
    </source>
</evidence>
<keyword evidence="4" id="KW-1185">Reference proteome</keyword>
<dbReference type="InterPro" id="IPR005247">
    <property type="entry name" value="YbhB_YbcL/LppC-like"/>
</dbReference>
<feature type="region of interest" description="Disordered" evidence="2">
    <location>
        <begin position="1"/>
        <end position="32"/>
    </location>
</feature>
<dbReference type="RefSeq" id="WP_145226931.1">
    <property type="nucleotide sequence ID" value="NZ_VIVQ01000001.1"/>
</dbReference>
<feature type="compositionally biased region" description="Polar residues" evidence="2">
    <location>
        <begin position="19"/>
        <end position="32"/>
    </location>
</feature>
<dbReference type="NCBIfam" id="TIGR00481">
    <property type="entry name" value="YbhB/YbcL family Raf kinase inhibitor-like protein"/>
    <property type="match status" value="1"/>
</dbReference>
<protein>
    <recommendedName>
        <fullName evidence="5">PBP family phospholipid-binding protein</fullName>
    </recommendedName>
</protein>
<dbReference type="CDD" id="cd00865">
    <property type="entry name" value="PEBP_bact_arch"/>
    <property type="match status" value="1"/>
</dbReference>
<sequence>MDLDRPMAPDPYSLLPATPSMTVTSDSFTDGSTLPDAQVFDGEPYNGGNTSPQLSWSGAPEGTTSYVVTCFDPDAPTPAGFWHWAIGNIPASVTNLPAGAGTADGAGLPEGAVCVRNDFGNAGYDGAAPPPGDRAHRYYFAVHAIGGDPLAVDASATPTFLSFNALGQLLARGVIVATYQAS</sequence>
<evidence type="ECO:0008006" key="5">
    <source>
        <dbReference type="Google" id="ProtNLM"/>
    </source>
</evidence>
<gene>
    <name evidence="3" type="ORF">BKA23_1541</name>
</gene>
<proteinExistence type="inferred from homology"/>
<dbReference type="Gene3D" id="3.90.280.10">
    <property type="entry name" value="PEBP-like"/>
    <property type="match status" value="1"/>
</dbReference>
<reference evidence="3 4" key="1">
    <citation type="submission" date="2019-06" db="EMBL/GenBank/DDBJ databases">
        <title>Sequencing the genomes of 1000 actinobacteria strains.</title>
        <authorList>
            <person name="Klenk H.-P."/>
        </authorList>
    </citation>
    <scope>NUCLEOTIDE SEQUENCE [LARGE SCALE GENOMIC DNA]</scope>
    <source>
        <strain evidence="3 4">DSM 19560</strain>
    </source>
</reference>
<dbReference type="OrthoDB" id="9797506at2"/>
<evidence type="ECO:0000313" key="4">
    <source>
        <dbReference type="Proteomes" id="UP000318297"/>
    </source>
</evidence>
<dbReference type="SUPFAM" id="SSF49777">
    <property type="entry name" value="PEBP-like"/>
    <property type="match status" value="1"/>
</dbReference>
<name>A0A561EAT0_9MICO</name>
<dbReference type="Pfam" id="PF01161">
    <property type="entry name" value="PBP"/>
    <property type="match status" value="1"/>
</dbReference>
<accession>A0A561EAT0</accession>
<organism evidence="3 4">
    <name type="scientific">Rudaeicoccus suwonensis</name>
    <dbReference type="NCBI Taxonomy" id="657409"/>
    <lineage>
        <taxon>Bacteria</taxon>
        <taxon>Bacillati</taxon>
        <taxon>Actinomycetota</taxon>
        <taxon>Actinomycetes</taxon>
        <taxon>Micrococcales</taxon>
        <taxon>Dermacoccaceae</taxon>
        <taxon>Rudaeicoccus</taxon>
    </lineage>
</organism>
<evidence type="ECO:0000256" key="2">
    <source>
        <dbReference type="SAM" id="MobiDB-lite"/>
    </source>
</evidence>
<evidence type="ECO:0000313" key="3">
    <source>
        <dbReference type="EMBL" id="TWE12725.1"/>
    </source>
</evidence>
<dbReference type="InterPro" id="IPR008914">
    <property type="entry name" value="PEBP"/>
</dbReference>
<dbReference type="PANTHER" id="PTHR30289:SF1">
    <property type="entry name" value="PEBP (PHOSPHATIDYLETHANOLAMINE-BINDING PROTEIN) FAMILY PROTEIN"/>
    <property type="match status" value="1"/>
</dbReference>
<dbReference type="InterPro" id="IPR036610">
    <property type="entry name" value="PEBP-like_sf"/>
</dbReference>
<dbReference type="PANTHER" id="PTHR30289">
    <property type="entry name" value="UNCHARACTERIZED PROTEIN YBCL-RELATED"/>
    <property type="match status" value="1"/>
</dbReference>